<dbReference type="PROSITE" id="PS01124">
    <property type="entry name" value="HTH_ARAC_FAMILY_2"/>
    <property type="match status" value="1"/>
</dbReference>
<dbReference type="EMBL" id="RQVR01000006">
    <property type="protein sequence ID" value="RRJ92086.1"/>
    <property type="molecule type" value="Genomic_DNA"/>
</dbReference>
<evidence type="ECO:0000313" key="6">
    <source>
        <dbReference type="Proteomes" id="UP000271937"/>
    </source>
</evidence>
<gene>
    <name evidence="5" type="ORF">EG849_06620</name>
</gene>
<dbReference type="OrthoDB" id="2585681at2"/>
<dbReference type="InterPro" id="IPR018060">
    <property type="entry name" value="HTH_AraC"/>
</dbReference>
<dbReference type="GO" id="GO:0043565">
    <property type="term" value="F:sequence-specific DNA binding"/>
    <property type="evidence" value="ECO:0007669"/>
    <property type="project" value="InterPro"/>
</dbReference>
<sequence>MLKKLYFEGLYGNDSIEFVKGLINISPFGVIGKQFDGEVKPHIHNNLFQIFIIENGTTELIFNEMQYSISGPCFITVPKNTEHGFMHQTDMKGWIITLSDKVLENMLFREAEVIFEMDAIHITTVNLQDEILKEVYQTMQKCVEEYLNNLPGKLLMLQNLVGQIIVQLYRLPSESRKIITSPDNSGKIYFRRFQQLIKVSYSFKKTVEKYAHELGISAGHLNRICHSIAAKSPKDIIIDFFITEAQLALTNPENSITEISYNLSFEDPGYFTRLFKKRTGLTPKAFREKIGVKIH</sequence>
<dbReference type="Gene3D" id="1.10.10.60">
    <property type="entry name" value="Homeodomain-like"/>
    <property type="match status" value="1"/>
</dbReference>
<dbReference type="InterPro" id="IPR037923">
    <property type="entry name" value="HTH-like"/>
</dbReference>
<dbReference type="PANTHER" id="PTHR43280:SF32">
    <property type="entry name" value="TRANSCRIPTIONAL REGULATORY PROTEIN"/>
    <property type="match status" value="1"/>
</dbReference>
<accession>A0A3P3WDF0</accession>
<keyword evidence="3" id="KW-0804">Transcription</keyword>
<dbReference type="SUPFAM" id="SSF46689">
    <property type="entry name" value="Homeodomain-like"/>
    <property type="match status" value="1"/>
</dbReference>
<name>A0A3P3WDF0_9FLAO</name>
<reference evidence="5 6" key="1">
    <citation type="submission" date="2018-11" db="EMBL/GenBank/DDBJ databases">
        <title>Flavobacterium sp. nov., YIM 102600 draft genome.</title>
        <authorList>
            <person name="Li G."/>
            <person name="Jiang Y."/>
        </authorList>
    </citation>
    <scope>NUCLEOTIDE SEQUENCE [LARGE SCALE GENOMIC DNA]</scope>
    <source>
        <strain evidence="5 6">YIM 102600</strain>
    </source>
</reference>
<dbReference type="PRINTS" id="PR00032">
    <property type="entry name" value="HTHARAC"/>
</dbReference>
<keyword evidence="2" id="KW-0238">DNA-binding</keyword>
<comment type="caution">
    <text evidence="5">The sequence shown here is derived from an EMBL/GenBank/DDBJ whole genome shotgun (WGS) entry which is preliminary data.</text>
</comment>
<feature type="domain" description="HTH araC/xylS-type" evidence="4">
    <location>
        <begin position="191"/>
        <end position="289"/>
    </location>
</feature>
<organism evidence="5 6">
    <name type="scientific">Flavobacterium macacae</name>
    <dbReference type="NCBI Taxonomy" id="2488993"/>
    <lineage>
        <taxon>Bacteria</taxon>
        <taxon>Pseudomonadati</taxon>
        <taxon>Bacteroidota</taxon>
        <taxon>Flavobacteriia</taxon>
        <taxon>Flavobacteriales</taxon>
        <taxon>Flavobacteriaceae</taxon>
        <taxon>Flavobacterium</taxon>
    </lineage>
</organism>
<protein>
    <submittedName>
        <fullName evidence="5">Helix-turn-helix domain-containing protein</fullName>
    </submittedName>
</protein>
<dbReference type="InterPro" id="IPR014710">
    <property type="entry name" value="RmlC-like_jellyroll"/>
</dbReference>
<evidence type="ECO:0000256" key="1">
    <source>
        <dbReference type="ARBA" id="ARBA00023015"/>
    </source>
</evidence>
<evidence type="ECO:0000259" key="4">
    <source>
        <dbReference type="PROSITE" id="PS01124"/>
    </source>
</evidence>
<evidence type="ECO:0000256" key="2">
    <source>
        <dbReference type="ARBA" id="ARBA00023125"/>
    </source>
</evidence>
<dbReference type="Gene3D" id="2.60.120.10">
    <property type="entry name" value="Jelly Rolls"/>
    <property type="match status" value="1"/>
</dbReference>
<evidence type="ECO:0000313" key="5">
    <source>
        <dbReference type="EMBL" id="RRJ92086.1"/>
    </source>
</evidence>
<dbReference type="AlphaFoldDB" id="A0A3P3WDF0"/>
<evidence type="ECO:0000256" key="3">
    <source>
        <dbReference type="ARBA" id="ARBA00023163"/>
    </source>
</evidence>
<dbReference type="InterPro" id="IPR020449">
    <property type="entry name" value="Tscrpt_reg_AraC-type_HTH"/>
</dbReference>
<dbReference type="Pfam" id="PF12833">
    <property type="entry name" value="HTH_18"/>
    <property type="match status" value="1"/>
</dbReference>
<proteinExistence type="predicted"/>
<keyword evidence="6" id="KW-1185">Reference proteome</keyword>
<dbReference type="PANTHER" id="PTHR43280">
    <property type="entry name" value="ARAC-FAMILY TRANSCRIPTIONAL REGULATOR"/>
    <property type="match status" value="1"/>
</dbReference>
<dbReference type="Proteomes" id="UP000271937">
    <property type="component" value="Unassembled WGS sequence"/>
</dbReference>
<dbReference type="GO" id="GO:0003700">
    <property type="term" value="F:DNA-binding transcription factor activity"/>
    <property type="evidence" value="ECO:0007669"/>
    <property type="project" value="InterPro"/>
</dbReference>
<keyword evidence="1" id="KW-0805">Transcription regulation</keyword>
<dbReference type="SUPFAM" id="SSF51215">
    <property type="entry name" value="Regulatory protein AraC"/>
    <property type="match status" value="1"/>
</dbReference>
<dbReference type="SMART" id="SM00342">
    <property type="entry name" value="HTH_ARAC"/>
    <property type="match status" value="1"/>
</dbReference>
<dbReference type="InterPro" id="IPR009057">
    <property type="entry name" value="Homeodomain-like_sf"/>
</dbReference>
<dbReference type="RefSeq" id="WP_125012292.1">
    <property type="nucleotide sequence ID" value="NZ_RQVR01000006.1"/>
</dbReference>